<evidence type="ECO:0000313" key="2">
    <source>
        <dbReference type="EMBL" id="CAL6081325.1"/>
    </source>
</evidence>
<reference evidence="2 3" key="2">
    <citation type="submission" date="2024-07" db="EMBL/GenBank/DDBJ databases">
        <authorList>
            <person name="Akdeniz Z."/>
        </authorList>
    </citation>
    <scope>NUCLEOTIDE SEQUENCE [LARGE SCALE GENOMIC DNA]</scope>
</reference>
<name>A0AA86NAK3_9EUKA</name>
<dbReference type="Proteomes" id="UP001642409">
    <property type="component" value="Unassembled WGS sequence"/>
</dbReference>
<reference evidence="1" key="1">
    <citation type="submission" date="2023-06" db="EMBL/GenBank/DDBJ databases">
        <authorList>
            <person name="Kurt Z."/>
        </authorList>
    </citation>
    <scope>NUCLEOTIDE SEQUENCE</scope>
</reference>
<evidence type="ECO:0000313" key="3">
    <source>
        <dbReference type="Proteomes" id="UP001642409"/>
    </source>
</evidence>
<accession>A0AA86NAK3</accession>
<organism evidence="1">
    <name type="scientific">Hexamita inflata</name>
    <dbReference type="NCBI Taxonomy" id="28002"/>
    <lineage>
        <taxon>Eukaryota</taxon>
        <taxon>Metamonada</taxon>
        <taxon>Diplomonadida</taxon>
        <taxon>Hexamitidae</taxon>
        <taxon>Hexamitinae</taxon>
        <taxon>Hexamita</taxon>
    </lineage>
</organism>
<sequence>MPFTIVTNNDYLEIYWTDDESATTINLDEIKEKYTSINLDGQNNNEFEFSQILNRTNSLFIGQCTIDLSQIKGNISYISMTNCTCLNRFSECATQMLYLQDVKVNTIQLEQLQIGQLNCNFTGTTEFDLYQCNQLTCKLISLQLANQKINLAQLMGSWRQVYLNNCILNGYVDNNLFQAKDVNLMINEENCRNNLDSLENFVCEQFSLSQTEHETAQIYPNLAMSNINNQKTNISAKFENATIDLNKLSSNWNQIQFINCKLVGNPRKYSSQFTGTTIFIQCNDNSGTFDVNPLIGIEATLYLEFVNLKIDFQCLQECKPNQVKLHKYNLDIDQLCGTWNILWLQKCKITQSNTSKKVNANVVKLSNLQFFDSSIFNQIAAQKLEIYSTKISQSYPTVSELVVNRSPINITELNNTITHLSLNDVQLVRFSVLTLLSLKSFNLNIARDETYKTKEEIIKYLRYKKKNKNTVQNFKFRIQNEHKRIQVNQIHVKRLLNSFNICYQLLQTFVSNYE</sequence>
<dbReference type="EMBL" id="CAXDID020000352">
    <property type="protein sequence ID" value="CAL6081325.1"/>
    <property type="molecule type" value="Genomic_DNA"/>
</dbReference>
<evidence type="ECO:0000313" key="1">
    <source>
        <dbReference type="EMBL" id="CAI9915756.1"/>
    </source>
</evidence>
<comment type="caution">
    <text evidence="1">The sequence shown here is derived from an EMBL/GenBank/DDBJ whole genome shotgun (WGS) entry which is preliminary data.</text>
</comment>
<keyword evidence="3" id="KW-1185">Reference proteome</keyword>
<dbReference type="EMBL" id="CATOUU010000077">
    <property type="protein sequence ID" value="CAI9915756.1"/>
    <property type="molecule type" value="Genomic_DNA"/>
</dbReference>
<proteinExistence type="predicted"/>
<gene>
    <name evidence="1" type="ORF">HINF_LOCUS3401</name>
    <name evidence="2" type="ORF">HINF_LOCUS60289</name>
</gene>
<protein>
    <submittedName>
        <fullName evidence="2">Hypothetical_protein</fullName>
    </submittedName>
</protein>
<dbReference type="AlphaFoldDB" id="A0AA86NAK3"/>